<evidence type="ECO:0000313" key="1">
    <source>
        <dbReference type="EMBL" id="KAI9910798.1"/>
    </source>
</evidence>
<accession>A0ACC0VY71</accession>
<protein>
    <submittedName>
        <fullName evidence="1">Uncharacterized protein</fullName>
    </submittedName>
</protein>
<comment type="caution">
    <text evidence="1">The sequence shown here is derived from an EMBL/GenBank/DDBJ whole genome shotgun (WGS) entry which is preliminary data.</text>
</comment>
<evidence type="ECO:0000313" key="2">
    <source>
        <dbReference type="Proteomes" id="UP001163321"/>
    </source>
</evidence>
<keyword evidence="2" id="KW-1185">Reference proteome</keyword>
<organism evidence="1 2">
    <name type="scientific">Peronosclerospora sorghi</name>
    <dbReference type="NCBI Taxonomy" id="230839"/>
    <lineage>
        <taxon>Eukaryota</taxon>
        <taxon>Sar</taxon>
        <taxon>Stramenopiles</taxon>
        <taxon>Oomycota</taxon>
        <taxon>Peronosporomycetes</taxon>
        <taxon>Peronosporales</taxon>
        <taxon>Peronosporaceae</taxon>
        <taxon>Peronosclerospora</taxon>
    </lineage>
</organism>
<dbReference type="Proteomes" id="UP001163321">
    <property type="component" value="Chromosome 6"/>
</dbReference>
<sequence length="113" mass="12819">MPLQKASMLEKETLVIFDEARSRGSDMKLLPDAAAVTDNTKEKTWEYPKIFAAKSVQDLVRVVEVPEFYLSKGFSKRVGEDGLDEVSSFRNGKFLCDRQDSDSLARHEDVFNV</sequence>
<dbReference type="EMBL" id="CM047585">
    <property type="protein sequence ID" value="KAI9910798.1"/>
    <property type="molecule type" value="Genomic_DNA"/>
</dbReference>
<reference evidence="1 2" key="1">
    <citation type="journal article" date="2022" name="bioRxiv">
        <title>The genome of the oomycete Peronosclerospora sorghi, a cosmopolitan pathogen of maize and sorghum, is inflated with dispersed pseudogenes.</title>
        <authorList>
            <person name="Fletcher K."/>
            <person name="Martin F."/>
            <person name="Isakeit T."/>
            <person name="Cavanaugh K."/>
            <person name="Magill C."/>
            <person name="Michelmore R."/>
        </authorList>
    </citation>
    <scope>NUCLEOTIDE SEQUENCE [LARGE SCALE GENOMIC DNA]</scope>
    <source>
        <strain evidence="1">P6</strain>
    </source>
</reference>
<gene>
    <name evidence="1" type="ORF">PsorP6_010695</name>
</gene>
<proteinExistence type="predicted"/>
<name>A0ACC0VY71_9STRA</name>